<dbReference type="InterPro" id="IPR004843">
    <property type="entry name" value="Calcineurin-like_PHP"/>
</dbReference>
<dbReference type="InterPro" id="IPR051918">
    <property type="entry name" value="STPP_CPPED1"/>
</dbReference>
<evidence type="ECO:0000313" key="2">
    <source>
        <dbReference type="EMBL" id="KPC54768.1"/>
    </source>
</evidence>
<dbReference type="AlphaFoldDB" id="A0A0N0XKP1"/>
<dbReference type="PROSITE" id="PS51257">
    <property type="entry name" value="PROKAR_LIPOPROTEIN"/>
    <property type="match status" value="1"/>
</dbReference>
<dbReference type="InterPro" id="IPR029052">
    <property type="entry name" value="Metallo-depent_PP-like"/>
</dbReference>
<proteinExistence type="predicted"/>
<dbReference type="PATRIC" id="fig|857265.3.peg.887"/>
<dbReference type="OrthoDB" id="9780884at2"/>
<dbReference type="InterPro" id="IPR006311">
    <property type="entry name" value="TAT_signal"/>
</dbReference>
<dbReference type="SUPFAM" id="SSF56300">
    <property type="entry name" value="Metallo-dependent phosphatases"/>
    <property type="match status" value="1"/>
</dbReference>
<evidence type="ECO:0000259" key="1">
    <source>
        <dbReference type="Pfam" id="PF00149"/>
    </source>
</evidence>
<dbReference type="STRING" id="857265.WG78_04325"/>
<dbReference type="Gene3D" id="3.60.21.10">
    <property type="match status" value="1"/>
</dbReference>
<dbReference type="PANTHER" id="PTHR43143:SF6">
    <property type="entry name" value="BLL3016 PROTEIN"/>
    <property type="match status" value="1"/>
</dbReference>
<comment type="caution">
    <text evidence="2">The sequence shown here is derived from an EMBL/GenBank/DDBJ whole genome shotgun (WGS) entry which is preliminary data.</text>
</comment>
<dbReference type="Pfam" id="PF00149">
    <property type="entry name" value="Metallophos"/>
    <property type="match status" value="1"/>
</dbReference>
<accession>A0A0N0XKP1</accession>
<dbReference type="RefSeq" id="WP_053936657.1">
    <property type="nucleotide sequence ID" value="NZ_LAQT01000002.1"/>
</dbReference>
<sequence length="294" mass="31818">MQNAINRRLFLQLAGAGGVVWVTGCASTPGNTASADFYFVQLSDTHWGFKGAAINPDSAGTFPKTIAAVNALNPPPDFVVFTGDLTHISDDPAERRQRLKQFKAMAATLTVPVVHYMPGEHDASLDNGAAYQEFFGATHYSFDHKGVHFIALDNVSDPHASIGAAQLQWLQADLATQAKDARIIVFTHRPLFDLYPSWDWATADGAQALALLEPYSDVTVFYGHIHQEHHQMTGHIAHHAAHGLMFALPAPGSQPKRTPIAWDATAPYKGLGYRRVAEAKGSAATLTELPLQGA</sequence>
<dbReference type="EMBL" id="LAQT01000002">
    <property type="protein sequence ID" value="KPC54768.1"/>
    <property type="molecule type" value="Genomic_DNA"/>
</dbReference>
<dbReference type="PANTHER" id="PTHR43143">
    <property type="entry name" value="METALLOPHOSPHOESTERASE, CALCINEURIN SUPERFAMILY"/>
    <property type="match status" value="1"/>
</dbReference>
<organism evidence="2 3">
    <name type="scientific">Amantichitinum ursilacus</name>
    <dbReference type="NCBI Taxonomy" id="857265"/>
    <lineage>
        <taxon>Bacteria</taxon>
        <taxon>Pseudomonadati</taxon>
        <taxon>Pseudomonadota</taxon>
        <taxon>Betaproteobacteria</taxon>
        <taxon>Neisseriales</taxon>
        <taxon>Chitinibacteraceae</taxon>
        <taxon>Amantichitinum</taxon>
    </lineage>
</organism>
<name>A0A0N0XKP1_9NEIS</name>
<protein>
    <submittedName>
        <fullName evidence="2">3',5'-cyclic adenosine monophosphate phosphodiesterase CpdA</fullName>
        <ecNumber evidence="2">3.1.4.17</ecNumber>
    </submittedName>
</protein>
<keyword evidence="2" id="KW-0378">Hydrolase</keyword>
<dbReference type="PROSITE" id="PS51318">
    <property type="entry name" value="TAT"/>
    <property type="match status" value="1"/>
</dbReference>
<gene>
    <name evidence="2" type="primary">cpdA</name>
    <name evidence="2" type="ORF">WG78_04325</name>
</gene>
<reference evidence="2 3" key="1">
    <citation type="submission" date="2015-07" db="EMBL/GenBank/DDBJ databases">
        <title>Draft genome sequence of the Amantichitinum ursilacus IGB-41, a new chitin-degrading bacterium.</title>
        <authorList>
            <person name="Kirstahler P."/>
            <person name="Guenther M."/>
            <person name="Grumaz C."/>
            <person name="Rupp S."/>
            <person name="Zibek S."/>
            <person name="Sohn K."/>
        </authorList>
    </citation>
    <scope>NUCLEOTIDE SEQUENCE [LARGE SCALE GENOMIC DNA]</scope>
    <source>
        <strain evidence="2 3">IGB-41</strain>
    </source>
</reference>
<dbReference type="GO" id="GO:0004114">
    <property type="term" value="F:3',5'-cyclic-nucleotide phosphodiesterase activity"/>
    <property type="evidence" value="ECO:0007669"/>
    <property type="project" value="UniProtKB-EC"/>
</dbReference>
<evidence type="ECO:0000313" key="3">
    <source>
        <dbReference type="Proteomes" id="UP000037939"/>
    </source>
</evidence>
<dbReference type="Proteomes" id="UP000037939">
    <property type="component" value="Unassembled WGS sequence"/>
</dbReference>
<keyword evidence="3" id="KW-1185">Reference proteome</keyword>
<dbReference type="EC" id="3.1.4.17" evidence="2"/>
<feature type="domain" description="Calcineurin-like phosphoesterase" evidence="1">
    <location>
        <begin position="39"/>
        <end position="227"/>
    </location>
</feature>